<comment type="catalytic activity">
    <reaction evidence="10">
        <text>(1,4-alpha-D-galacturonosyl)n+m + H2O = (1,4-alpha-D-galacturonosyl)n + (1,4-alpha-D-galacturonosyl)m.</text>
        <dbReference type="EC" id="3.2.1.15"/>
    </reaction>
</comment>
<evidence type="ECO:0000256" key="7">
    <source>
        <dbReference type="ARBA" id="ARBA00022801"/>
    </source>
</evidence>
<evidence type="ECO:0000256" key="4">
    <source>
        <dbReference type="ARBA" id="ARBA00022512"/>
    </source>
</evidence>
<keyword evidence="5" id="KW-0964">Secreted</keyword>
<organism evidence="14 15">
    <name type="scientific">Cicer arietinum</name>
    <name type="common">Chickpea</name>
    <name type="synonym">Garbanzo</name>
    <dbReference type="NCBI Taxonomy" id="3827"/>
    <lineage>
        <taxon>Eukaryota</taxon>
        <taxon>Viridiplantae</taxon>
        <taxon>Streptophyta</taxon>
        <taxon>Embryophyta</taxon>
        <taxon>Tracheophyta</taxon>
        <taxon>Spermatophyta</taxon>
        <taxon>Magnoliopsida</taxon>
        <taxon>eudicotyledons</taxon>
        <taxon>Gunneridae</taxon>
        <taxon>Pentapetalae</taxon>
        <taxon>rosids</taxon>
        <taxon>fabids</taxon>
        <taxon>Fabales</taxon>
        <taxon>Fabaceae</taxon>
        <taxon>Papilionoideae</taxon>
        <taxon>50 kb inversion clade</taxon>
        <taxon>NPAAA clade</taxon>
        <taxon>Hologalegina</taxon>
        <taxon>IRL clade</taxon>
        <taxon>Cicereae</taxon>
        <taxon>Cicer</taxon>
    </lineage>
</organism>
<evidence type="ECO:0000256" key="13">
    <source>
        <dbReference type="SAM" id="SignalP"/>
    </source>
</evidence>
<keyword evidence="4" id="KW-0134">Cell wall</keyword>
<dbReference type="GO" id="GO:0009830">
    <property type="term" value="P:cell wall modification involved in abscission"/>
    <property type="evidence" value="ECO:0007669"/>
    <property type="project" value="UniProtKB-ARBA"/>
</dbReference>
<dbReference type="InterPro" id="IPR011050">
    <property type="entry name" value="Pectin_lyase_fold/virulence"/>
</dbReference>
<keyword evidence="7 12" id="KW-0378">Hydrolase</keyword>
<dbReference type="RefSeq" id="XP_004513766.1">
    <property type="nucleotide sequence ID" value="XM_004513709.2"/>
</dbReference>
<dbReference type="KEGG" id="cam:101492624"/>
<dbReference type="GO" id="GO:0005975">
    <property type="term" value="P:carbohydrate metabolic process"/>
    <property type="evidence" value="ECO:0007669"/>
    <property type="project" value="InterPro"/>
</dbReference>
<feature type="signal peptide" evidence="13">
    <location>
        <begin position="1"/>
        <end position="25"/>
    </location>
</feature>
<evidence type="ECO:0000256" key="11">
    <source>
        <dbReference type="PROSITE-ProRule" id="PRU10052"/>
    </source>
</evidence>
<dbReference type="Proteomes" id="UP000087171">
    <property type="component" value="Unplaced"/>
</dbReference>
<evidence type="ECO:0000256" key="2">
    <source>
        <dbReference type="ARBA" id="ARBA00008834"/>
    </source>
</evidence>
<evidence type="ECO:0000256" key="9">
    <source>
        <dbReference type="ARBA" id="ARBA00023316"/>
    </source>
</evidence>
<feature type="active site" evidence="11">
    <location>
        <position position="288"/>
    </location>
</feature>
<dbReference type="eggNOG" id="ENOG502QRJW">
    <property type="taxonomic scope" value="Eukaryota"/>
</dbReference>
<reference evidence="15" key="1">
    <citation type="submission" date="2025-08" db="UniProtKB">
        <authorList>
            <consortium name="RefSeq"/>
        </authorList>
    </citation>
    <scope>IDENTIFICATION</scope>
    <source>
        <tissue evidence="15">Etiolated seedlings</tissue>
    </source>
</reference>
<gene>
    <name evidence="15" type="primary">LOC101492624</name>
</gene>
<keyword evidence="14" id="KW-1185">Reference proteome</keyword>
<dbReference type="OrthoDB" id="187139at2759"/>
<dbReference type="Pfam" id="PF00295">
    <property type="entry name" value="Glyco_hydro_28"/>
    <property type="match status" value="1"/>
</dbReference>
<evidence type="ECO:0000256" key="6">
    <source>
        <dbReference type="ARBA" id="ARBA00022729"/>
    </source>
</evidence>
<dbReference type="SMART" id="SM00710">
    <property type="entry name" value="PbH1"/>
    <property type="match status" value="4"/>
</dbReference>
<feature type="chain" id="PRO_5010200628" description="endo-polygalacturonase" evidence="13">
    <location>
        <begin position="26"/>
        <end position="453"/>
    </location>
</feature>
<name>A0A1S2Z2B9_CICAR</name>
<dbReference type="AlphaFoldDB" id="A0A1S2Z2B9"/>
<keyword evidence="9" id="KW-0961">Cell wall biogenesis/degradation</keyword>
<accession>A0A1S2Z2B9</accession>
<dbReference type="GO" id="GO:0004650">
    <property type="term" value="F:polygalacturonase activity"/>
    <property type="evidence" value="ECO:0007669"/>
    <property type="project" value="UniProtKB-EC"/>
</dbReference>
<protein>
    <recommendedName>
        <fullName evidence="3">endo-polygalacturonase</fullName>
        <ecNumber evidence="3">3.2.1.15</ecNumber>
    </recommendedName>
</protein>
<dbReference type="STRING" id="3827.A0A1S2Z2B9"/>
<dbReference type="InterPro" id="IPR000743">
    <property type="entry name" value="Glyco_hydro_28"/>
</dbReference>
<dbReference type="GO" id="GO:0009901">
    <property type="term" value="P:anther dehiscence"/>
    <property type="evidence" value="ECO:0007669"/>
    <property type="project" value="UniProtKB-ARBA"/>
</dbReference>
<evidence type="ECO:0000256" key="5">
    <source>
        <dbReference type="ARBA" id="ARBA00022525"/>
    </source>
</evidence>
<evidence type="ECO:0000313" key="15">
    <source>
        <dbReference type="RefSeq" id="XP_004513766.1"/>
    </source>
</evidence>
<evidence type="ECO:0000256" key="1">
    <source>
        <dbReference type="ARBA" id="ARBA00004191"/>
    </source>
</evidence>
<dbReference type="InterPro" id="IPR012334">
    <property type="entry name" value="Pectin_lyas_fold"/>
</dbReference>
<dbReference type="PROSITE" id="PS00502">
    <property type="entry name" value="POLYGALACTURONASE"/>
    <property type="match status" value="1"/>
</dbReference>
<dbReference type="PANTHER" id="PTHR31375">
    <property type="match status" value="1"/>
</dbReference>
<evidence type="ECO:0000256" key="8">
    <source>
        <dbReference type="ARBA" id="ARBA00023295"/>
    </source>
</evidence>
<evidence type="ECO:0000256" key="12">
    <source>
        <dbReference type="RuleBase" id="RU361169"/>
    </source>
</evidence>
<dbReference type="GO" id="GO:0010047">
    <property type="term" value="P:fruit dehiscence"/>
    <property type="evidence" value="ECO:0007669"/>
    <property type="project" value="UniProtKB-ARBA"/>
</dbReference>
<dbReference type="Gene3D" id="2.160.20.10">
    <property type="entry name" value="Single-stranded right-handed beta-helix, Pectin lyase-like"/>
    <property type="match status" value="1"/>
</dbReference>
<evidence type="ECO:0000256" key="10">
    <source>
        <dbReference type="ARBA" id="ARBA00034074"/>
    </source>
</evidence>
<keyword evidence="8 12" id="KW-0326">Glycosidase</keyword>
<dbReference type="SUPFAM" id="SSF51126">
    <property type="entry name" value="Pectin lyase-like"/>
    <property type="match status" value="1"/>
</dbReference>
<sequence>MALQKYLSFITIMICFVVCYSSTLQEDPLSLIVEDSPYINDGTFIKQSKDHVLGLRRFDKSGEISLNSFKTFNVDDFGAQGDGKNDDTQAFNKVWEAACSWKGTAIVLAQKNYLLKPITFSGPCKSNIEVQISGTLDASNNPSDYNEDPTHWLMFDSIQKLTVKGGGTINGNGNIWWQNSCKKNKKLPCKNAPTALTFYKCNNLVVKDLTIKDGQQIHFTIQDSSNVIVSGLTVTAPEDSPNTDGIHVTNTQNIRISSSTIGTGDDCISIVDGSKNLKATDITCGPGHGISIGSLGEGGSKEFVSGITVNGAKFSGTTNGVRIKTWQGGSGSASNIKFHNIQMDNVTNPIIIDQNYCDQQTPCQKQKSAVQIRNVLYQNIKGTSASDVAMQFDCSQNFPCQGIVLQNINLQLEGGGEAKASCNNVKLSYRGNVSPRCSYIEEMHEIGSNRFIV</sequence>
<dbReference type="GeneID" id="101492624"/>
<keyword evidence="6 13" id="KW-0732">Signal</keyword>
<evidence type="ECO:0000256" key="3">
    <source>
        <dbReference type="ARBA" id="ARBA00012736"/>
    </source>
</evidence>
<evidence type="ECO:0000313" key="14">
    <source>
        <dbReference type="Proteomes" id="UP000087171"/>
    </source>
</evidence>
<dbReference type="PaxDb" id="3827-XP_004513766.1"/>
<comment type="subcellular location">
    <subcellularLocation>
        <location evidence="1">Secreted</location>
        <location evidence="1">Cell wall</location>
    </subcellularLocation>
</comment>
<dbReference type="EC" id="3.2.1.15" evidence="3"/>
<dbReference type="FunFam" id="2.160.20.10:FF:000028">
    <property type="entry name" value="Polygalacturonase QRT2"/>
    <property type="match status" value="1"/>
</dbReference>
<proteinExistence type="inferred from homology"/>
<dbReference type="InterPro" id="IPR006626">
    <property type="entry name" value="PbH1"/>
</dbReference>
<comment type="similarity">
    <text evidence="2 12">Belongs to the glycosyl hydrolase 28 family.</text>
</comment>